<dbReference type="PROSITE" id="PS50112">
    <property type="entry name" value="PAS"/>
    <property type="match status" value="1"/>
</dbReference>
<dbReference type="SUPFAM" id="SSF55785">
    <property type="entry name" value="PYP-like sensor domain (PAS domain)"/>
    <property type="match status" value="2"/>
</dbReference>
<dbReference type="GO" id="GO:0004673">
    <property type="term" value="F:protein histidine kinase activity"/>
    <property type="evidence" value="ECO:0007669"/>
    <property type="project" value="UniProtKB-EC"/>
</dbReference>
<evidence type="ECO:0000313" key="8">
    <source>
        <dbReference type="EMBL" id="QDU19679.1"/>
    </source>
</evidence>
<dbReference type="AlphaFoldDB" id="A0A517XQ97"/>
<dbReference type="RefSeq" id="WP_145236007.1">
    <property type="nucleotide sequence ID" value="NZ_CP036273.1"/>
</dbReference>
<sequence>MPADPIPVRGLEIHPLQTFVADTDGAIEYFNPRCPEYTGLPTDDLLGWDWRWVVHPDDIGRTLDRWAASVRDGTAHDNDVRLRGADAAYRWFRVRVEPVRDAAGAVVRWVGACTDIDDLRQAGDEARDARRLVRAFLDRGGEGRALVGGDGVVRYASPALVSLVGGQQEAVAGTDARGWVHRDDRPRVAQAVTDLLLKPGERVDGTVRLRHAGGSYRRVWVEATNLLPDPDVRAVAVVIEPENAG</sequence>
<evidence type="ECO:0000313" key="9">
    <source>
        <dbReference type="Proteomes" id="UP000319576"/>
    </source>
</evidence>
<dbReference type="FunFam" id="3.30.450.20:FF:000099">
    <property type="entry name" value="Sensory box sensor histidine kinase"/>
    <property type="match status" value="1"/>
</dbReference>
<dbReference type="Gene3D" id="3.30.450.20">
    <property type="entry name" value="PAS domain"/>
    <property type="match status" value="2"/>
</dbReference>
<dbReference type="PROSITE" id="PS50113">
    <property type="entry name" value="PAC"/>
    <property type="match status" value="1"/>
</dbReference>
<name>A0A517XQ97_9BACT</name>
<dbReference type="SMART" id="SM00091">
    <property type="entry name" value="PAS"/>
    <property type="match status" value="2"/>
</dbReference>
<dbReference type="KEGG" id="uli:ETAA1_16090"/>
<dbReference type="EC" id="2.7.13.3" evidence="2"/>
<evidence type="ECO:0000256" key="2">
    <source>
        <dbReference type="ARBA" id="ARBA00012438"/>
    </source>
</evidence>
<dbReference type="InterPro" id="IPR052162">
    <property type="entry name" value="Sensor_kinase/Photoreceptor"/>
</dbReference>
<dbReference type="InterPro" id="IPR013655">
    <property type="entry name" value="PAS_fold_3"/>
</dbReference>
<keyword evidence="3" id="KW-0597">Phosphoprotein</keyword>
<dbReference type="SMART" id="SM00086">
    <property type="entry name" value="PAC"/>
    <property type="match status" value="1"/>
</dbReference>
<evidence type="ECO:0000256" key="1">
    <source>
        <dbReference type="ARBA" id="ARBA00000085"/>
    </source>
</evidence>
<dbReference type="EMBL" id="CP036273">
    <property type="protein sequence ID" value="QDU19679.1"/>
    <property type="molecule type" value="Genomic_DNA"/>
</dbReference>
<keyword evidence="4" id="KW-0808">Transferase</keyword>
<gene>
    <name evidence="8" type="ORF">ETAA1_16090</name>
</gene>
<evidence type="ECO:0000256" key="3">
    <source>
        <dbReference type="ARBA" id="ARBA00022553"/>
    </source>
</evidence>
<keyword evidence="5" id="KW-0418">Kinase</keyword>
<protein>
    <recommendedName>
        <fullName evidence="2">histidine kinase</fullName>
        <ecNumber evidence="2">2.7.13.3</ecNumber>
    </recommendedName>
</protein>
<dbReference type="InterPro" id="IPR035965">
    <property type="entry name" value="PAS-like_dom_sf"/>
</dbReference>
<dbReference type="InterPro" id="IPR000014">
    <property type="entry name" value="PAS"/>
</dbReference>
<dbReference type="PANTHER" id="PTHR43304:SF1">
    <property type="entry name" value="PAC DOMAIN-CONTAINING PROTEIN"/>
    <property type="match status" value="1"/>
</dbReference>
<accession>A0A517XQ97</accession>
<evidence type="ECO:0000259" key="6">
    <source>
        <dbReference type="PROSITE" id="PS50112"/>
    </source>
</evidence>
<dbReference type="Proteomes" id="UP000319576">
    <property type="component" value="Chromosome"/>
</dbReference>
<dbReference type="CDD" id="cd00130">
    <property type="entry name" value="PAS"/>
    <property type="match status" value="2"/>
</dbReference>
<dbReference type="PANTHER" id="PTHR43304">
    <property type="entry name" value="PHYTOCHROME-LIKE PROTEIN CPH1"/>
    <property type="match status" value="1"/>
</dbReference>
<proteinExistence type="predicted"/>
<dbReference type="InterPro" id="IPR000700">
    <property type="entry name" value="PAS-assoc_C"/>
</dbReference>
<dbReference type="OrthoDB" id="292667at2"/>
<comment type="catalytic activity">
    <reaction evidence="1">
        <text>ATP + protein L-histidine = ADP + protein N-phospho-L-histidine.</text>
        <dbReference type="EC" id="2.7.13.3"/>
    </reaction>
</comment>
<evidence type="ECO:0000256" key="4">
    <source>
        <dbReference type="ARBA" id="ARBA00022679"/>
    </source>
</evidence>
<organism evidence="8 9">
    <name type="scientific">Urbifossiella limnaea</name>
    <dbReference type="NCBI Taxonomy" id="2528023"/>
    <lineage>
        <taxon>Bacteria</taxon>
        <taxon>Pseudomonadati</taxon>
        <taxon>Planctomycetota</taxon>
        <taxon>Planctomycetia</taxon>
        <taxon>Gemmatales</taxon>
        <taxon>Gemmataceae</taxon>
        <taxon>Urbifossiella</taxon>
    </lineage>
</organism>
<feature type="domain" description="PAC" evidence="7">
    <location>
        <begin position="76"/>
        <end position="128"/>
    </location>
</feature>
<keyword evidence="9" id="KW-1185">Reference proteome</keyword>
<dbReference type="Pfam" id="PF08447">
    <property type="entry name" value="PAS_3"/>
    <property type="match status" value="2"/>
</dbReference>
<feature type="domain" description="PAS" evidence="6">
    <location>
        <begin position="19"/>
        <end position="73"/>
    </location>
</feature>
<evidence type="ECO:0000259" key="7">
    <source>
        <dbReference type="PROSITE" id="PS50113"/>
    </source>
</evidence>
<reference evidence="8 9" key="1">
    <citation type="submission" date="2019-02" db="EMBL/GenBank/DDBJ databases">
        <title>Deep-cultivation of Planctomycetes and their phenomic and genomic characterization uncovers novel biology.</title>
        <authorList>
            <person name="Wiegand S."/>
            <person name="Jogler M."/>
            <person name="Boedeker C."/>
            <person name="Pinto D."/>
            <person name="Vollmers J."/>
            <person name="Rivas-Marin E."/>
            <person name="Kohn T."/>
            <person name="Peeters S.H."/>
            <person name="Heuer A."/>
            <person name="Rast P."/>
            <person name="Oberbeckmann S."/>
            <person name="Bunk B."/>
            <person name="Jeske O."/>
            <person name="Meyerdierks A."/>
            <person name="Storesund J.E."/>
            <person name="Kallscheuer N."/>
            <person name="Luecker S."/>
            <person name="Lage O.M."/>
            <person name="Pohl T."/>
            <person name="Merkel B.J."/>
            <person name="Hornburger P."/>
            <person name="Mueller R.-W."/>
            <person name="Bruemmer F."/>
            <person name="Labrenz M."/>
            <person name="Spormann A.M."/>
            <person name="Op den Camp H."/>
            <person name="Overmann J."/>
            <person name="Amann R."/>
            <person name="Jetten M.S.M."/>
            <person name="Mascher T."/>
            <person name="Medema M.H."/>
            <person name="Devos D.P."/>
            <person name="Kaster A.-K."/>
            <person name="Ovreas L."/>
            <person name="Rohde M."/>
            <person name="Galperin M.Y."/>
            <person name="Jogler C."/>
        </authorList>
    </citation>
    <scope>NUCLEOTIDE SEQUENCE [LARGE SCALE GENOMIC DNA]</scope>
    <source>
        <strain evidence="8 9">ETA_A1</strain>
    </source>
</reference>
<dbReference type="InterPro" id="IPR001610">
    <property type="entry name" value="PAC"/>
</dbReference>
<evidence type="ECO:0000256" key="5">
    <source>
        <dbReference type="ARBA" id="ARBA00022777"/>
    </source>
</evidence>
<dbReference type="NCBIfam" id="TIGR00229">
    <property type="entry name" value="sensory_box"/>
    <property type="match status" value="1"/>
</dbReference>